<feature type="compositionally biased region" description="Low complexity" evidence="2">
    <location>
        <begin position="1114"/>
        <end position="1131"/>
    </location>
</feature>
<feature type="region of interest" description="Disordered" evidence="2">
    <location>
        <begin position="870"/>
        <end position="892"/>
    </location>
</feature>
<dbReference type="EMBL" id="JASAOG010000109">
    <property type="protein sequence ID" value="KAK0050887.1"/>
    <property type="molecule type" value="Genomic_DNA"/>
</dbReference>
<feature type="compositionally biased region" description="Low complexity" evidence="2">
    <location>
        <begin position="1175"/>
        <end position="1217"/>
    </location>
</feature>
<feature type="region of interest" description="Disordered" evidence="2">
    <location>
        <begin position="533"/>
        <end position="571"/>
    </location>
</feature>
<gene>
    <name evidence="4" type="ORF">Bpfe_019613</name>
</gene>
<evidence type="ECO:0000313" key="4">
    <source>
        <dbReference type="EMBL" id="KAK0050887.1"/>
    </source>
</evidence>
<feature type="region of interest" description="Disordered" evidence="2">
    <location>
        <begin position="1032"/>
        <end position="1131"/>
    </location>
</feature>
<keyword evidence="3" id="KW-1133">Transmembrane helix</keyword>
<keyword evidence="1" id="KW-0175">Coiled coil</keyword>
<accession>A0AAD8BAX6</accession>
<feature type="transmembrane region" description="Helical" evidence="3">
    <location>
        <begin position="634"/>
        <end position="655"/>
    </location>
</feature>
<dbReference type="AlphaFoldDB" id="A0AAD8BAX6"/>
<feature type="transmembrane region" description="Helical" evidence="3">
    <location>
        <begin position="606"/>
        <end position="627"/>
    </location>
</feature>
<evidence type="ECO:0000256" key="3">
    <source>
        <dbReference type="SAM" id="Phobius"/>
    </source>
</evidence>
<comment type="caution">
    <text evidence="4">The sequence shown here is derived from an EMBL/GenBank/DDBJ whole genome shotgun (WGS) entry which is preliminary data.</text>
</comment>
<sequence length="1250" mass="140319">MFQDLKRARYKLGRGYDYASSGRSNFAILLQSGQQNNKESERQRCFSCSARNCWANHGTCHHVDHPINPVNVLRDSSTLKVSAPFEIRTGSNCCKECHHPVYDFLGDCFNLTFLSSKPSQQLRAWVRDIIGILKDADLLEKLFQIISPKENCVHADFKASSGPEVGEKDSNNDLSAGCISDSENKDFNVLDPGEDHCIDEDLLSFSFDEDSKKQTSYEFDDDCKKKANPWLKDDWDKRNDQCLCKKLDDNWSLDSKKTTNECLGFENNAQNSWDVGTDPSIYLTDNSEYHISTVNSDECFVFSCISDSTPSVSPDNDNELPCLNHNTSLTSMPDAENGSYVCDPFPVDEMSPLCAVRKVGDCGSDLSLDVPMKDCSEQKKFSGNGPSGDRDMDNIQNCIDPISDTYTLPGFPLTKRNKFYQEADDGAQGDGIHFNLGIHPTWWCHGNISSRDGVGVFPIPSPQDRLARITYKTQPSDATYADAPMFVFSSVSGAKNRNVPTTRMIPLDFNLNAIYKTAPREERGAGDNTLATEADANLSLSPRGTPEGSTNIEEPKSSIQEEATDGFQSVRSKDDAWNRNKLQDRKYFAGFTYNAFGSMLTSGQPYMLYVILTLSAVILSSCIPSYWSCESVFTLFWGILVHASLVGVLLLLLFVCLEANNLTEHVVKKLQLLVKRTLATPSSRELLMANDQVVEPAKKLQANHQCKINPLVIQPSDPNPEASSGGSSDEAIKETLKSIIAFEMKPVELSLGDNTNETVQENFSSKPVSMATAVRETKDCISHEIIESRNSIASPIELIQDKQQPGIECSELPSAAAGASNDVFIDQKNQENDQSCQPKKAASRIYVEMSTMTDFVASRECGGRASSSHSVAQTMTETTNFQSSSTQTENTIVDDKSESTFQIVEIWPEAASVETANASVQAEMDAKRIYQQTEKLKQKQEHALQRLQKKFLAVRRRCQKEALEMKQLDRRKNECLSKLQLSLPNLQKERFSLMAERASIDKQFEDEKKKNRELVSRLTRLNQQFYRLGQVQQQPPPPHLQWRQQYQHQTYQVPTHRPQCDPTIHLNTLKPGHSSSPHQQTTLTPPQHQLQQKMQQSTLLQNQVRGNSNPNPSPGQQPCQQQPCQQPGQLQMQQQQQQQMIQQQQQQLLHQQRLPIFQLFNKSFCQPHPDGLQLVHGQPPQVHGQPPQVHGQPPQVHGQPPQVQLQQQGQGQQPCHGMIQGHVQQQPQPQQQLPPQQQSQQLPPRNKLPH</sequence>
<dbReference type="Proteomes" id="UP001233172">
    <property type="component" value="Unassembled WGS sequence"/>
</dbReference>
<proteinExistence type="predicted"/>
<reference evidence="4" key="2">
    <citation type="submission" date="2023-04" db="EMBL/GenBank/DDBJ databases">
        <authorList>
            <person name="Bu L."/>
            <person name="Lu L."/>
            <person name="Laidemitt M.R."/>
            <person name="Zhang S.M."/>
            <person name="Mutuku M."/>
            <person name="Mkoji G."/>
            <person name="Steinauer M."/>
            <person name="Loker E.S."/>
        </authorList>
    </citation>
    <scope>NUCLEOTIDE SEQUENCE</scope>
    <source>
        <strain evidence="4">KasaAsao</strain>
        <tissue evidence="4">Whole Snail</tissue>
    </source>
</reference>
<reference evidence="4" key="1">
    <citation type="journal article" date="2023" name="PLoS Negl. Trop. Dis.">
        <title>A genome sequence for Biomphalaria pfeifferi, the major vector snail for the human-infecting parasite Schistosoma mansoni.</title>
        <authorList>
            <person name="Bu L."/>
            <person name="Lu L."/>
            <person name="Laidemitt M.R."/>
            <person name="Zhang S.M."/>
            <person name="Mutuku M."/>
            <person name="Mkoji G."/>
            <person name="Steinauer M."/>
            <person name="Loker E.S."/>
        </authorList>
    </citation>
    <scope>NUCLEOTIDE SEQUENCE</scope>
    <source>
        <strain evidence="4">KasaAsao</strain>
    </source>
</reference>
<evidence type="ECO:0000256" key="2">
    <source>
        <dbReference type="SAM" id="MobiDB-lite"/>
    </source>
</evidence>
<protein>
    <submittedName>
        <fullName evidence="4">Protein suppressor 2 of zeste-like isoform X2</fullName>
    </submittedName>
</protein>
<evidence type="ECO:0000256" key="1">
    <source>
        <dbReference type="SAM" id="Coils"/>
    </source>
</evidence>
<feature type="compositionally biased region" description="Polar residues" evidence="2">
    <location>
        <begin position="870"/>
        <end position="891"/>
    </location>
</feature>
<name>A0AAD8BAX6_BIOPF</name>
<feature type="compositionally biased region" description="Polar residues" evidence="2">
    <location>
        <begin position="538"/>
        <end position="570"/>
    </location>
</feature>
<feature type="region of interest" description="Disordered" evidence="2">
    <location>
        <begin position="1170"/>
        <end position="1250"/>
    </location>
</feature>
<keyword evidence="5" id="KW-1185">Reference proteome</keyword>
<keyword evidence="3" id="KW-0812">Transmembrane</keyword>
<organism evidence="4 5">
    <name type="scientific">Biomphalaria pfeifferi</name>
    <name type="common">Bloodfluke planorb</name>
    <name type="synonym">Freshwater snail</name>
    <dbReference type="NCBI Taxonomy" id="112525"/>
    <lineage>
        <taxon>Eukaryota</taxon>
        <taxon>Metazoa</taxon>
        <taxon>Spiralia</taxon>
        <taxon>Lophotrochozoa</taxon>
        <taxon>Mollusca</taxon>
        <taxon>Gastropoda</taxon>
        <taxon>Heterobranchia</taxon>
        <taxon>Euthyneura</taxon>
        <taxon>Panpulmonata</taxon>
        <taxon>Hygrophila</taxon>
        <taxon>Lymnaeoidea</taxon>
        <taxon>Planorbidae</taxon>
        <taxon>Biomphalaria</taxon>
    </lineage>
</organism>
<evidence type="ECO:0000313" key="5">
    <source>
        <dbReference type="Proteomes" id="UP001233172"/>
    </source>
</evidence>
<keyword evidence="3" id="KW-0472">Membrane</keyword>
<feature type="compositionally biased region" description="Low complexity" evidence="2">
    <location>
        <begin position="1224"/>
        <end position="1244"/>
    </location>
</feature>
<feature type="coiled-coil region" evidence="1">
    <location>
        <begin position="930"/>
        <end position="957"/>
    </location>
</feature>
<feature type="compositionally biased region" description="Low complexity" evidence="2">
    <location>
        <begin position="1040"/>
        <end position="1052"/>
    </location>
</feature>
<feature type="compositionally biased region" description="Low complexity" evidence="2">
    <location>
        <begin position="1073"/>
        <end position="1103"/>
    </location>
</feature>